<dbReference type="PANTHER" id="PTHR11066">
    <property type="entry name" value="ACYL-COA THIOESTERASE"/>
    <property type="match status" value="1"/>
</dbReference>
<keyword evidence="6" id="KW-1185">Reference proteome</keyword>
<evidence type="ECO:0000256" key="2">
    <source>
        <dbReference type="ARBA" id="ARBA00022801"/>
    </source>
</evidence>
<gene>
    <name evidence="5" type="ORF">OC846_006369</name>
</gene>
<evidence type="ECO:0000259" key="4">
    <source>
        <dbReference type="Pfam" id="PF20789"/>
    </source>
</evidence>
<evidence type="ECO:0008006" key="7">
    <source>
        <dbReference type="Google" id="ProtNLM"/>
    </source>
</evidence>
<accession>A0AAN6JPE4</accession>
<dbReference type="SUPFAM" id="SSF54637">
    <property type="entry name" value="Thioesterase/thiol ester dehydrase-isomerase"/>
    <property type="match status" value="2"/>
</dbReference>
<dbReference type="CDD" id="cd03444">
    <property type="entry name" value="Thioesterase_II_repeat1"/>
    <property type="match status" value="1"/>
</dbReference>
<evidence type="ECO:0000259" key="3">
    <source>
        <dbReference type="Pfam" id="PF13622"/>
    </source>
</evidence>
<dbReference type="InterPro" id="IPR049449">
    <property type="entry name" value="TesB_ACOT8-like_N"/>
</dbReference>
<reference evidence="5" key="1">
    <citation type="journal article" date="2023" name="PhytoFront">
        <title>Draft Genome Resources of Seven Strains of Tilletia horrida, Causal Agent of Kernel Smut of Rice.</title>
        <authorList>
            <person name="Khanal S."/>
            <person name="Antony Babu S."/>
            <person name="Zhou X.G."/>
        </authorList>
    </citation>
    <scope>NUCLEOTIDE SEQUENCE</scope>
    <source>
        <strain evidence="5">TX6</strain>
    </source>
</reference>
<name>A0AAN6JPE4_9BASI</name>
<dbReference type="EMBL" id="JAPDMZ010000348">
    <property type="protein sequence ID" value="KAK0543566.1"/>
    <property type="molecule type" value="Genomic_DNA"/>
</dbReference>
<dbReference type="GO" id="GO:0047617">
    <property type="term" value="F:fatty acyl-CoA hydrolase activity"/>
    <property type="evidence" value="ECO:0007669"/>
    <property type="project" value="InterPro"/>
</dbReference>
<dbReference type="InterPro" id="IPR049450">
    <property type="entry name" value="ACOT8-like_C"/>
</dbReference>
<feature type="domain" description="Acyl-CoA thioesterase-like N-terminal HotDog" evidence="3">
    <location>
        <begin position="48"/>
        <end position="120"/>
    </location>
</feature>
<comment type="similarity">
    <text evidence="1">Belongs to the C/M/P thioester hydrolase family.</text>
</comment>
<comment type="caution">
    <text evidence="5">The sequence shown here is derived from an EMBL/GenBank/DDBJ whole genome shotgun (WGS) entry which is preliminary data.</text>
</comment>
<sequence length="386" mass="42712">MVRPEYDPSEPPTSFYEFITLRHDRAQSVGRDFHFTTVFPPRPFGSYQAFGGSVLAPCVQAAFTALQQVTGDVEAAHGFVPFSFQGSFVGPSRLNVPLEIQVKTLRFTRTFATFLIIVFQLDASETEQRSTTESARKAMVAVFDFIRPGPSFLQFGPTPREPVKGGAWTDVERLPSYYDEIERRENDPDQNVSAIAVVLERLSVADWAGILEQRLPPESLLAQSMGGIVSSLPTCQDHLPPTHKRGADWSRYTTPFTPQGIAADPFAQLASESGSDVAVITPASANAAAIAHLADTKLAWFAPSSAKVSMLKLELTVTLEFSLRYHTGNLRADEWMLREMKSITAGEGRSFSEARFFDRAGRLLATMTQQCLLRQRRSGDTPKLKL</sequence>
<organism evidence="5 6">
    <name type="scientific">Tilletia horrida</name>
    <dbReference type="NCBI Taxonomy" id="155126"/>
    <lineage>
        <taxon>Eukaryota</taxon>
        <taxon>Fungi</taxon>
        <taxon>Dikarya</taxon>
        <taxon>Basidiomycota</taxon>
        <taxon>Ustilaginomycotina</taxon>
        <taxon>Exobasidiomycetes</taxon>
        <taxon>Tilletiales</taxon>
        <taxon>Tilletiaceae</taxon>
        <taxon>Tilletia</taxon>
    </lineage>
</organism>
<dbReference type="Pfam" id="PF13622">
    <property type="entry name" value="4HBT_3"/>
    <property type="match status" value="1"/>
</dbReference>
<evidence type="ECO:0000313" key="6">
    <source>
        <dbReference type="Proteomes" id="UP001176517"/>
    </source>
</evidence>
<dbReference type="GO" id="GO:0006637">
    <property type="term" value="P:acyl-CoA metabolic process"/>
    <property type="evidence" value="ECO:0007669"/>
    <property type="project" value="InterPro"/>
</dbReference>
<dbReference type="InterPro" id="IPR042171">
    <property type="entry name" value="Acyl-CoA_hotdog"/>
</dbReference>
<dbReference type="Gene3D" id="2.40.160.210">
    <property type="entry name" value="Acyl-CoA thioesterase, double hotdog domain"/>
    <property type="match status" value="1"/>
</dbReference>
<protein>
    <recommendedName>
        <fullName evidence="7">Thioesterase domain-containing protein</fullName>
    </recommendedName>
</protein>
<keyword evidence="2" id="KW-0378">Hydrolase</keyword>
<dbReference type="GO" id="GO:0009062">
    <property type="term" value="P:fatty acid catabolic process"/>
    <property type="evidence" value="ECO:0007669"/>
    <property type="project" value="TreeGrafter"/>
</dbReference>
<evidence type="ECO:0000256" key="1">
    <source>
        <dbReference type="ARBA" id="ARBA00006538"/>
    </source>
</evidence>
<dbReference type="GO" id="GO:0005782">
    <property type="term" value="C:peroxisomal matrix"/>
    <property type="evidence" value="ECO:0007669"/>
    <property type="project" value="UniProtKB-SubCell"/>
</dbReference>
<dbReference type="Proteomes" id="UP001176517">
    <property type="component" value="Unassembled WGS sequence"/>
</dbReference>
<evidence type="ECO:0000313" key="5">
    <source>
        <dbReference type="EMBL" id="KAK0543566.1"/>
    </source>
</evidence>
<dbReference type="AlphaFoldDB" id="A0AAN6JPE4"/>
<dbReference type="InterPro" id="IPR003703">
    <property type="entry name" value="Acyl_CoA_thio"/>
</dbReference>
<feature type="domain" description="Acyl-CoA thioesterase-like C-terminal" evidence="4">
    <location>
        <begin position="284"/>
        <end position="372"/>
    </location>
</feature>
<dbReference type="Pfam" id="PF20789">
    <property type="entry name" value="4HBT_3C"/>
    <property type="match status" value="1"/>
</dbReference>
<dbReference type="PANTHER" id="PTHR11066:SF35">
    <property type="entry name" value="ACYL-COA THIOESTERASE II"/>
    <property type="match status" value="1"/>
</dbReference>
<dbReference type="InterPro" id="IPR029069">
    <property type="entry name" value="HotDog_dom_sf"/>
</dbReference>
<proteinExistence type="inferred from homology"/>